<dbReference type="GO" id="GO:0005874">
    <property type="term" value="C:microtubule"/>
    <property type="evidence" value="ECO:0007669"/>
    <property type="project" value="UniProtKB-KW"/>
</dbReference>
<evidence type="ECO:0000256" key="6">
    <source>
        <dbReference type="ARBA" id="ARBA00022741"/>
    </source>
</evidence>
<proteinExistence type="inferred from homology"/>
<evidence type="ECO:0000256" key="2">
    <source>
        <dbReference type="ARBA" id="ARBA00006831"/>
    </source>
</evidence>
<dbReference type="InterPro" id="IPR022780">
    <property type="entry name" value="Dynein_light_int_chain"/>
</dbReference>
<keyword evidence="8 11" id="KW-0243">Dynein</keyword>
<reference evidence="13" key="1">
    <citation type="submission" date="2018-10" db="EMBL/GenBank/DDBJ databases">
        <title>Transcriptome assembly of Aceria tosichella (Wheat curl mite) Type 2.</title>
        <authorList>
            <person name="Scully E.D."/>
            <person name="Geib S.M."/>
            <person name="Palmer N.A."/>
            <person name="Gupta A.K."/>
            <person name="Sarath G."/>
            <person name="Tatineni S."/>
        </authorList>
    </citation>
    <scope>NUCLEOTIDE SEQUENCE</scope>
    <source>
        <strain evidence="13">LincolnNE</strain>
    </source>
</reference>
<accession>A0A6G1SGQ2</accession>
<keyword evidence="3 11" id="KW-0813">Transport</keyword>
<dbReference type="GO" id="GO:0000226">
    <property type="term" value="P:microtubule cytoskeleton organization"/>
    <property type="evidence" value="ECO:0007669"/>
    <property type="project" value="TreeGrafter"/>
</dbReference>
<comment type="subunit">
    <text evidence="11">Homodimer. The cytoplasmic dynein 1 complex consists of two catalytic heavy chains (HCs) and a number of non-catalytic subunits presented by intermediate chains (ICs).</text>
</comment>
<dbReference type="Pfam" id="PF05783">
    <property type="entry name" value="DLIC"/>
    <property type="match status" value="1"/>
</dbReference>
<comment type="subcellular location">
    <subcellularLocation>
        <location evidence="1 11">Cytoplasm</location>
        <location evidence="1 11">Cytoskeleton</location>
    </subcellularLocation>
</comment>
<dbReference type="InterPro" id="IPR027417">
    <property type="entry name" value="P-loop_NTPase"/>
</dbReference>
<name>A0A6G1SGQ2_9ACAR</name>
<dbReference type="SUPFAM" id="SSF52540">
    <property type="entry name" value="P-loop containing nucleoside triphosphate hydrolases"/>
    <property type="match status" value="1"/>
</dbReference>
<dbReference type="PANTHER" id="PTHR12688">
    <property type="entry name" value="DYNEIN LIGHT INTERMEDIATE CHAIN"/>
    <property type="match status" value="1"/>
</dbReference>
<dbReference type="GO" id="GO:0007018">
    <property type="term" value="P:microtubule-based movement"/>
    <property type="evidence" value="ECO:0007669"/>
    <property type="project" value="InterPro"/>
</dbReference>
<keyword evidence="7 11" id="KW-0067">ATP-binding</keyword>
<keyword evidence="9 11" id="KW-0505">Motor protein</keyword>
<gene>
    <name evidence="13" type="primary">DYNC1LI1</name>
    <name evidence="13" type="ORF">g.13990</name>
</gene>
<evidence type="ECO:0000256" key="11">
    <source>
        <dbReference type="RuleBase" id="RU366047"/>
    </source>
</evidence>
<dbReference type="Gene3D" id="3.40.50.300">
    <property type="entry name" value="P-loop containing nucleotide triphosphate hydrolases"/>
    <property type="match status" value="1"/>
</dbReference>
<evidence type="ECO:0000256" key="9">
    <source>
        <dbReference type="ARBA" id="ARBA00023175"/>
    </source>
</evidence>
<dbReference type="AlphaFoldDB" id="A0A6G1SGQ2"/>
<evidence type="ECO:0000256" key="3">
    <source>
        <dbReference type="ARBA" id="ARBA00022448"/>
    </source>
</evidence>
<evidence type="ECO:0000313" key="13">
    <source>
        <dbReference type="EMBL" id="MDE49152.1"/>
    </source>
</evidence>
<keyword evidence="10 11" id="KW-0206">Cytoskeleton</keyword>
<keyword evidence="4 11" id="KW-0963">Cytoplasm</keyword>
<comment type="similarity">
    <text evidence="2 11">Belongs to the dynein light intermediate chain family.</text>
</comment>
<feature type="region of interest" description="Disordered" evidence="12">
    <location>
        <begin position="1"/>
        <end position="21"/>
    </location>
</feature>
<sequence>MKSIDAEHTVPAEGGAGGGQIGEETKIWSTILQQVRQTDTKKLPANKSILVLGDNETGKTTLIARLAGLEAPKKGSGLEYNFIEIRDDYRDDSTKLGAWILDGDIGNTKLLNFALTETNFEHSCCLLVASMSQPWNIMRSLETWANVLEKHIESLQIKPASKLKQCRQKLMLRFLNYVAATDEADGKLVAGLNQATASEFSGGNQRTTSDQNDDDDIDVVNEATMSVRELGRDALSRNLGIDIIVVITKTDHIATLERDHDYTEETFDFIQQAIRKFCLQFGAALFYVSAKVNKNCDLLHKYLAHRIYDLPFKANASVVERDAIFVPSGWDNEKKISILYDNIRSVSPDDEYEDFIHEPTNTGPTQRDTEIMVENDQEFLLRMQGDLSKQVPPSIPNAPSPVQARSQNLSNTSMDTQPSGEGVLQNFFNSLLSKGRTMPLPPGAPEQ</sequence>
<evidence type="ECO:0000256" key="8">
    <source>
        <dbReference type="ARBA" id="ARBA00023017"/>
    </source>
</evidence>
<feature type="compositionally biased region" description="Polar residues" evidence="12">
    <location>
        <begin position="403"/>
        <end position="419"/>
    </location>
</feature>
<evidence type="ECO:0000256" key="10">
    <source>
        <dbReference type="ARBA" id="ARBA00023212"/>
    </source>
</evidence>
<dbReference type="InterPro" id="IPR008467">
    <property type="entry name" value="Dynein1_light_intermed_chain"/>
</dbReference>
<evidence type="ECO:0000256" key="1">
    <source>
        <dbReference type="ARBA" id="ARBA00004245"/>
    </source>
</evidence>
<dbReference type="GO" id="GO:0005868">
    <property type="term" value="C:cytoplasmic dynein complex"/>
    <property type="evidence" value="ECO:0007669"/>
    <property type="project" value="UniProtKB-UniRule"/>
</dbReference>
<evidence type="ECO:0000256" key="5">
    <source>
        <dbReference type="ARBA" id="ARBA00022701"/>
    </source>
</evidence>
<evidence type="ECO:0000256" key="7">
    <source>
        <dbReference type="ARBA" id="ARBA00022840"/>
    </source>
</evidence>
<evidence type="ECO:0000256" key="12">
    <source>
        <dbReference type="SAM" id="MobiDB-lite"/>
    </source>
</evidence>
<feature type="region of interest" description="Disordered" evidence="12">
    <location>
        <begin position="388"/>
        <end position="422"/>
    </location>
</feature>
<dbReference type="GO" id="GO:0045504">
    <property type="term" value="F:dynein heavy chain binding"/>
    <property type="evidence" value="ECO:0007669"/>
    <property type="project" value="TreeGrafter"/>
</dbReference>
<organism evidence="13">
    <name type="scientific">Aceria tosichella</name>
    <name type="common">wheat curl mite</name>
    <dbReference type="NCBI Taxonomy" id="561515"/>
    <lineage>
        <taxon>Eukaryota</taxon>
        <taxon>Metazoa</taxon>
        <taxon>Ecdysozoa</taxon>
        <taxon>Arthropoda</taxon>
        <taxon>Chelicerata</taxon>
        <taxon>Arachnida</taxon>
        <taxon>Acari</taxon>
        <taxon>Acariformes</taxon>
        <taxon>Trombidiformes</taxon>
        <taxon>Prostigmata</taxon>
        <taxon>Eupodina</taxon>
        <taxon>Eriophyoidea</taxon>
        <taxon>Eriophyidae</taxon>
        <taxon>Eriophyinae</taxon>
        <taxon>Aceriini</taxon>
        <taxon>Aceria</taxon>
    </lineage>
</organism>
<keyword evidence="5 11" id="KW-0493">Microtubule</keyword>
<evidence type="ECO:0000256" key="4">
    <source>
        <dbReference type="ARBA" id="ARBA00022490"/>
    </source>
</evidence>
<dbReference type="GO" id="GO:0005524">
    <property type="term" value="F:ATP binding"/>
    <property type="evidence" value="ECO:0007669"/>
    <property type="project" value="UniProtKB-KW"/>
</dbReference>
<feature type="compositionally biased region" description="Basic and acidic residues" evidence="12">
    <location>
        <begin position="1"/>
        <end position="10"/>
    </location>
</feature>
<protein>
    <recommendedName>
        <fullName evidence="11">Dynein light intermediate chain</fullName>
    </recommendedName>
</protein>
<dbReference type="PANTHER" id="PTHR12688:SF0">
    <property type="entry name" value="DYNEIN LIGHT INTERMEDIATE CHAIN"/>
    <property type="match status" value="1"/>
</dbReference>
<comment type="function">
    <text evidence="11">Acts as one of several non-catalytic accessory components of the cytoplasmic dynein 1 complex that are thought to be involved in linking dynein to cargos and to adapter proteins that regulate dynein function. Cytoplasmic dynein 1 acts as a motor for the intracellular retrograde motility of vesicles and organelles along microtubules. May play a role in binding dynein to membranous organelles or chromosomes.</text>
</comment>
<dbReference type="GO" id="GO:0005813">
    <property type="term" value="C:centrosome"/>
    <property type="evidence" value="ECO:0007669"/>
    <property type="project" value="TreeGrafter"/>
</dbReference>
<keyword evidence="6 11" id="KW-0547">Nucleotide-binding</keyword>
<dbReference type="EMBL" id="GGYP01004381">
    <property type="protein sequence ID" value="MDE49152.1"/>
    <property type="molecule type" value="Transcribed_RNA"/>
</dbReference>